<feature type="transmembrane region" description="Helical" evidence="8">
    <location>
        <begin position="166"/>
        <end position="189"/>
    </location>
</feature>
<dbReference type="GO" id="GO:0030425">
    <property type="term" value="C:dendrite"/>
    <property type="evidence" value="ECO:0007669"/>
    <property type="project" value="TreeGrafter"/>
</dbReference>
<sequence>MSRNLFQRFLATISLVLLHGQIIGLVTFASNGKKLYSSMWRKLYTISVLCIYLAFAAFCIYTIPGVTDVPSVYKYSSYIILVANALYAVTVCFSNIITTKKYIKLLEKIIGFDVQLQTTCVIIDYNKTKKRTICHLVGRYIVIILLNIYYHWSMERSQFGEKMGEVSAFFLTIFSSAVCYQAIELVWVLQTRFIILNKQINTLVASSTMAIATTDTKQPQKIFTTLCKICTLHHHLSKCVKLFNEVFGVVLLSMFAVSFVVIVHCLFYTSIALQRSVMNWAEVIYTASSSLNFIVDSIFVCHVCYTTIEEVHKTGELIHRIETEDHDTIDEIEMFSLQIANEELEFSAAGFFPVNYTLVFSIIGGVTTYIIILIQLSATLGKEQFSL</sequence>
<dbReference type="GO" id="GO:0007635">
    <property type="term" value="P:chemosensory behavior"/>
    <property type="evidence" value="ECO:0007669"/>
    <property type="project" value="TreeGrafter"/>
</dbReference>
<feature type="transmembrane region" description="Helical" evidence="8">
    <location>
        <begin position="43"/>
        <end position="63"/>
    </location>
</feature>
<evidence type="ECO:0000256" key="2">
    <source>
        <dbReference type="ARBA" id="ARBA00022475"/>
    </source>
</evidence>
<comment type="function">
    <text evidence="8">Gustatory receptor which mediates acceptance or avoidance behavior, depending on its substrates.</text>
</comment>
<keyword evidence="10" id="KW-1185">Reference proteome</keyword>
<name>A0AA38I2M2_9CUCU</name>
<comment type="similarity">
    <text evidence="8">Belongs to the insect chemoreceptor superfamily. Gustatory receptor (GR) family.</text>
</comment>
<protein>
    <recommendedName>
        <fullName evidence="8">Gustatory receptor</fullName>
    </recommendedName>
</protein>
<dbReference type="GO" id="GO:0008049">
    <property type="term" value="P:male courtship behavior"/>
    <property type="evidence" value="ECO:0007669"/>
    <property type="project" value="TreeGrafter"/>
</dbReference>
<feature type="transmembrane region" description="Helical" evidence="8">
    <location>
        <begin position="356"/>
        <end position="378"/>
    </location>
</feature>
<evidence type="ECO:0000313" key="9">
    <source>
        <dbReference type="EMBL" id="KAJ3647880.1"/>
    </source>
</evidence>
<keyword evidence="3 8" id="KW-0812">Transmembrane</keyword>
<evidence type="ECO:0000256" key="3">
    <source>
        <dbReference type="ARBA" id="ARBA00022692"/>
    </source>
</evidence>
<dbReference type="GO" id="GO:0005886">
    <property type="term" value="C:plasma membrane"/>
    <property type="evidence" value="ECO:0007669"/>
    <property type="project" value="UniProtKB-SubCell"/>
</dbReference>
<comment type="caution">
    <text evidence="9">The sequence shown here is derived from an EMBL/GenBank/DDBJ whole genome shotgun (WGS) entry which is preliminary data.</text>
</comment>
<reference evidence="9" key="1">
    <citation type="journal article" date="2023" name="G3 (Bethesda)">
        <title>Whole genome assemblies of Zophobas morio and Tenebrio molitor.</title>
        <authorList>
            <person name="Kaur S."/>
            <person name="Stinson S.A."/>
            <person name="diCenzo G.C."/>
        </authorList>
    </citation>
    <scope>NUCLEOTIDE SEQUENCE</scope>
    <source>
        <strain evidence="9">QUZm001</strain>
    </source>
</reference>
<dbReference type="Pfam" id="PF08395">
    <property type="entry name" value="7tm_7"/>
    <property type="match status" value="1"/>
</dbReference>
<keyword evidence="6 8" id="KW-0675">Receptor</keyword>
<evidence type="ECO:0000256" key="4">
    <source>
        <dbReference type="ARBA" id="ARBA00022989"/>
    </source>
</evidence>
<keyword evidence="4 8" id="KW-1133">Transmembrane helix</keyword>
<evidence type="ECO:0000313" key="10">
    <source>
        <dbReference type="Proteomes" id="UP001168821"/>
    </source>
</evidence>
<feature type="transmembrane region" description="Helical" evidence="8">
    <location>
        <begin position="6"/>
        <end position="31"/>
    </location>
</feature>
<evidence type="ECO:0000256" key="5">
    <source>
        <dbReference type="ARBA" id="ARBA00023136"/>
    </source>
</evidence>
<dbReference type="InterPro" id="IPR013604">
    <property type="entry name" value="7TM_chemorcpt"/>
</dbReference>
<keyword evidence="5 8" id="KW-0472">Membrane</keyword>
<accession>A0AA38I2M2</accession>
<dbReference type="GO" id="GO:0030424">
    <property type="term" value="C:axon"/>
    <property type="evidence" value="ECO:0007669"/>
    <property type="project" value="TreeGrafter"/>
</dbReference>
<dbReference type="PANTHER" id="PTHR21143">
    <property type="entry name" value="INVERTEBRATE GUSTATORY RECEPTOR"/>
    <property type="match status" value="1"/>
</dbReference>
<evidence type="ECO:0000256" key="8">
    <source>
        <dbReference type="RuleBase" id="RU363108"/>
    </source>
</evidence>
<feature type="transmembrane region" description="Helical" evidence="8">
    <location>
        <begin position="75"/>
        <end position="98"/>
    </location>
</feature>
<gene>
    <name evidence="9" type="ORF">Zmor_019730</name>
</gene>
<keyword evidence="7 8" id="KW-0807">Transducer</keyword>
<evidence type="ECO:0000256" key="7">
    <source>
        <dbReference type="ARBA" id="ARBA00023224"/>
    </source>
</evidence>
<keyword evidence="2 8" id="KW-1003">Cell membrane</keyword>
<organism evidence="9 10">
    <name type="scientific">Zophobas morio</name>
    <dbReference type="NCBI Taxonomy" id="2755281"/>
    <lineage>
        <taxon>Eukaryota</taxon>
        <taxon>Metazoa</taxon>
        <taxon>Ecdysozoa</taxon>
        <taxon>Arthropoda</taxon>
        <taxon>Hexapoda</taxon>
        <taxon>Insecta</taxon>
        <taxon>Pterygota</taxon>
        <taxon>Neoptera</taxon>
        <taxon>Endopterygota</taxon>
        <taxon>Coleoptera</taxon>
        <taxon>Polyphaga</taxon>
        <taxon>Cucujiformia</taxon>
        <taxon>Tenebrionidae</taxon>
        <taxon>Zophobas</taxon>
    </lineage>
</organism>
<feature type="transmembrane region" description="Helical" evidence="8">
    <location>
        <begin position="136"/>
        <end position="154"/>
    </location>
</feature>
<evidence type="ECO:0000256" key="1">
    <source>
        <dbReference type="ARBA" id="ARBA00004651"/>
    </source>
</evidence>
<dbReference type="PANTHER" id="PTHR21143:SF133">
    <property type="entry name" value="GUSTATORY AND PHEROMONE RECEPTOR 32A-RELATED"/>
    <property type="match status" value="1"/>
</dbReference>
<evidence type="ECO:0000256" key="6">
    <source>
        <dbReference type="ARBA" id="ARBA00023170"/>
    </source>
</evidence>
<proteinExistence type="inferred from homology"/>
<dbReference type="AlphaFoldDB" id="A0AA38I2M2"/>
<dbReference type="Proteomes" id="UP001168821">
    <property type="component" value="Unassembled WGS sequence"/>
</dbReference>
<dbReference type="EMBL" id="JALNTZ010000006">
    <property type="protein sequence ID" value="KAJ3647880.1"/>
    <property type="molecule type" value="Genomic_DNA"/>
</dbReference>
<comment type="subcellular location">
    <subcellularLocation>
        <location evidence="1 8">Cell membrane</location>
        <topology evidence="1 8">Multi-pass membrane protein</topology>
    </subcellularLocation>
</comment>
<dbReference type="GO" id="GO:0043025">
    <property type="term" value="C:neuronal cell body"/>
    <property type="evidence" value="ECO:0007669"/>
    <property type="project" value="TreeGrafter"/>
</dbReference>
<dbReference type="GO" id="GO:0050909">
    <property type="term" value="P:sensory perception of taste"/>
    <property type="evidence" value="ECO:0007669"/>
    <property type="project" value="InterPro"/>
</dbReference>
<feature type="transmembrane region" description="Helical" evidence="8">
    <location>
        <begin position="246"/>
        <end position="271"/>
    </location>
</feature>
<dbReference type="GO" id="GO:0007165">
    <property type="term" value="P:signal transduction"/>
    <property type="evidence" value="ECO:0007669"/>
    <property type="project" value="UniProtKB-KW"/>
</dbReference>